<keyword evidence="10" id="KW-0560">Oxidoreductase</keyword>
<feature type="domain" description="Cytochrome oxidase subunit II transmembrane region profile" evidence="18">
    <location>
        <begin position="27"/>
        <end position="124"/>
    </location>
</feature>
<dbReference type="GO" id="GO:0005886">
    <property type="term" value="C:plasma membrane"/>
    <property type="evidence" value="ECO:0007669"/>
    <property type="project" value="UniProtKB-SubCell"/>
</dbReference>
<evidence type="ECO:0000313" key="20">
    <source>
        <dbReference type="Proteomes" id="UP000004728"/>
    </source>
</evidence>
<proteinExistence type="inferred from homology"/>
<feature type="domain" description="Cytochrome oxidase subunit II copper A binding" evidence="17">
    <location>
        <begin position="139"/>
        <end position="251"/>
    </location>
</feature>
<evidence type="ECO:0000256" key="2">
    <source>
        <dbReference type="ARBA" id="ARBA00007866"/>
    </source>
</evidence>
<keyword evidence="3" id="KW-0813">Transport</keyword>
<evidence type="ECO:0000256" key="13">
    <source>
        <dbReference type="ARBA" id="ARBA00023288"/>
    </source>
</evidence>
<feature type="transmembrane region" description="Helical" evidence="16">
    <location>
        <begin position="94"/>
        <end position="115"/>
    </location>
</feature>
<dbReference type="PANTHER" id="PTHR22888">
    <property type="entry name" value="CYTOCHROME C OXIDASE, SUBUNIT II"/>
    <property type="match status" value="1"/>
</dbReference>
<evidence type="ECO:0000256" key="16">
    <source>
        <dbReference type="SAM" id="Phobius"/>
    </source>
</evidence>
<dbReference type="Gene3D" id="2.60.40.420">
    <property type="entry name" value="Cupredoxins - blue copper proteins"/>
    <property type="match status" value="1"/>
</dbReference>
<evidence type="ECO:0000256" key="15">
    <source>
        <dbReference type="SAM" id="MobiDB-lite"/>
    </source>
</evidence>
<name>F1ZDX5_9SPHN</name>
<dbReference type="InterPro" id="IPR008972">
    <property type="entry name" value="Cupredoxin"/>
</dbReference>
<evidence type="ECO:0000256" key="6">
    <source>
        <dbReference type="ARBA" id="ARBA00022692"/>
    </source>
</evidence>
<dbReference type="InterPro" id="IPR045187">
    <property type="entry name" value="CcO_II"/>
</dbReference>
<dbReference type="eggNOG" id="COG1622">
    <property type="taxonomic scope" value="Bacteria"/>
</dbReference>
<dbReference type="FunCoup" id="F1ZDX5">
    <property type="interactions" value="245"/>
</dbReference>
<evidence type="ECO:0000256" key="9">
    <source>
        <dbReference type="ARBA" id="ARBA00022989"/>
    </source>
</evidence>
<dbReference type="InterPro" id="IPR011759">
    <property type="entry name" value="Cyt_c_oxidase_su2_TM_dom"/>
</dbReference>
<dbReference type="PROSITE" id="PS50999">
    <property type="entry name" value="COX2_TM"/>
    <property type="match status" value="1"/>
</dbReference>
<evidence type="ECO:0000259" key="18">
    <source>
        <dbReference type="PROSITE" id="PS50999"/>
    </source>
</evidence>
<keyword evidence="6 16" id="KW-0812">Transmembrane</keyword>
<evidence type="ECO:0000256" key="1">
    <source>
        <dbReference type="ARBA" id="ARBA00004651"/>
    </source>
</evidence>
<dbReference type="GO" id="GO:0009486">
    <property type="term" value="F:cytochrome bo3 ubiquinol oxidase activity"/>
    <property type="evidence" value="ECO:0007669"/>
    <property type="project" value="InterPro"/>
</dbReference>
<keyword evidence="9 16" id="KW-1133">Transmembrane helix</keyword>
<evidence type="ECO:0000256" key="11">
    <source>
        <dbReference type="ARBA" id="ARBA00023136"/>
    </source>
</evidence>
<dbReference type="InterPro" id="IPR010514">
    <property type="entry name" value="COX_ARM"/>
</dbReference>
<feature type="region of interest" description="Disordered" evidence="15">
    <location>
        <begin position="373"/>
        <end position="398"/>
    </location>
</feature>
<dbReference type="GO" id="GO:0016682">
    <property type="term" value="F:oxidoreductase activity, acting on diphenols and related substances as donors, oxygen as acceptor"/>
    <property type="evidence" value="ECO:0007669"/>
    <property type="project" value="InterPro"/>
</dbReference>
<dbReference type="Proteomes" id="UP000004728">
    <property type="component" value="Unassembled WGS sequence"/>
</dbReference>
<dbReference type="OrthoDB" id="9783445at2"/>
<reference evidence="19 20" key="1">
    <citation type="journal article" date="2012" name="J. Bacteriol.">
        <title>Draft Genome Sequence of Novosphingobium nitrogenifigens Y88T.</title>
        <authorList>
            <person name="Strabala T.J."/>
            <person name="Macdonald L."/>
            <person name="Liu V."/>
            <person name="Smit A.M."/>
        </authorList>
    </citation>
    <scope>NUCLEOTIDE SEQUENCE [LARGE SCALE GENOMIC DNA]</scope>
    <source>
        <strain evidence="19 20">DSM 19370</strain>
    </source>
</reference>
<dbReference type="PROSITE" id="PS51257">
    <property type="entry name" value="PROKAR_LIPOPROTEIN"/>
    <property type="match status" value="1"/>
</dbReference>
<dbReference type="InterPro" id="IPR034227">
    <property type="entry name" value="CuRO_UO_II"/>
</dbReference>
<dbReference type="PROSITE" id="PS50857">
    <property type="entry name" value="COX2_CUA"/>
    <property type="match status" value="1"/>
</dbReference>
<evidence type="ECO:0000256" key="8">
    <source>
        <dbReference type="ARBA" id="ARBA00022982"/>
    </source>
</evidence>
<dbReference type="InterPro" id="IPR002429">
    <property type="entry name" value="CcO_II-like_C"/>
</dbReference>
<keyword evidence="4" id="KW-1003">Cell membrane</keyword>
<keyword evidence="8" id="KW-0249">Electron transport</keyword>
<dbReference type="STRING" id="983920.Y88_3496"/>
<dbReference type="Pfam" id="PF06481">
    <property type="entry name" value="COX_ARM"/>
    <property type="match status" value="1"/>
</dbReference>
<dbReference type="InterPro" id="IPR006333">
    <property type="entry name" value="Cyt_o_ubiquinol_oxidase_su2"/>
</dbReference>
<evidence type="ECO:0000256" key="14">
    <source>
        <dbReference type="ARBA" id="ARBA00030198"/>
    </source>
</evidence>
<evidence type="ECO:0000256" key="7">
    <source>
        <dbReference type="ARBA" id="ARBA00022729"/>
    </source>
</evidence>
<protein>
    <recommendedName>
        <fullName evidence="14">Ubiquinol oxidase polypeptide II</fullName>
    </recommendedName>
</protein>
<feature type="transmembrane region" description="Helical" evidence="16">
    <location>
        <begin position="20"/>
        <end position="36"/>
    </location>
</feature>
<dbReference type="GO" id="GO:0042773">
    <property type="term" value="P:ATP synthesis coupled electron transport"/>
    <property type="evidence" value="ECO:0007669"/>
    <property type="project" value="TreeGrafter"/>
</dbReference>
<dbReference type="HOGENOM" id="CLU_036876_0_0_5"/>
<evidence type="ECO:0000256" key="4">
    <source>
        <dbReference type="ARBA" id="ARBA00022475"/>
    </source>
</evidence>
<dbReference type="EMBL" id="AEWJ01000067">
    <property type="protein sequence ID" value="EGD57188.1"/>
    <property type="molecule type" value="Genomic_DNA"/>
</dbReference>
<keyword evidence="13" id="KW-0449">Lipoprotein</keyword>
<feature type="transmembrane region" description="Helical" evidence="16">
    <location>
        <begin position="48"/>
        <end position="73"/>
    </location>
</feature>
<keyword evidence="5" id="KW-0679">Respiratory chain</keyword>
<dbReference type="InterPro" id="IPR036257">
    <property type="entry name" value="Cyt_c_oxidase_su2_TM_sf"/>
</dbReference>
<dbReference type="SUPFAM" id="SSF49503">
    <property type="entry name" value="Cupredoxins"/>
    <property type="match status" value="1"/>
</dbReference>
<sequence>MREKYPSASRRLKQAARGALVLPLAALLSGCDWVVLNPSGDIARQQANLVVVSTALMLLIIVPVMLLTVLFAWKYRSGNTNATYDPEFHHSAKLELVIWSAPLAIIIALGSITWLTTHKLDPYRPLDRIDANTPVAPGTKPMDVEVVALDWKWLFIYPEQKIATVNELVLPEGRPVRFRITSSTVMNSFYVPALAGQIYAMPGMETKLHAVFNKTGNFKGFSANFSGSGFSYMHFATRSVTPDAFNAWVGQVQKDGGNLDRATYLELDKPSEHVPVIHYAAVAPDLFDAVVNMCVRPGKLCTGEMAAIDARGGTGKAGVLNVAALTYDKFGREQVTTAAPGMADATVRRFVRAYCADNRPLRASVARDAVPASLAAPTKSGPKSQTLGLVTTARPPLS</sequence>
<keyword evidence="20" id="KW-1185">Reference proteome</keyword>
<comment type="caution">
    <text evidence="19">The sequence shown here is derived from an EMBL/GenBank/DDBJ whole genome shotgun (WGS) entry which is preliminary data.</text>
</comment>
<dbReference type="GO" id="GO:0004129">
    <property type="term" value="F:cytochrome-c oxidase activity"/>
    <property type="evidence" value="ECO:0007669"/>
    <property type="project" value="InterPro"/>
</dbReference>
<evidence type="ECO:0000256" key="3">
    <source>
        <dbReference type="ARBA" id="ARBA00022448"/>
    </source>
</evidence>
<organism evidence="19 20">
    <name type="scientific">Novosphingobium nitrogenifigens DSM 19370</name>
    <dbReference type="NCBI Taxonomy" id="983920"/>
    <lineage>
        <taxon>Bacteria</taxon>
        <taxon>Pseudomonadati</taxon>
        <taxon>Pseudomonadota</taxon>
        <taxon>Alphaproteobacteria</taxon>
        <taxon>Sphingomonadales</taxon>
        <taxon>Sphingomonadaceae</taxon>
        <taxon>Novosphingobium</taxon>
    </lineage>
</organism>
<gene>
    <name evidence="19" type="ORF">Y88_3496</name>
</gene>
<keyword evidence="11 16" id="KW-0472">Membrane</keyword>
<dbReference type="PANTHER" id="PTHR22888:SF18">
    <property type="entry name" value="CYTOCHROME BO(3) UBIQUINOL OXIDASE SUBUNIT 2"/>
    <property type="match status" value="1"/>
</dbReference>
<keyword evidence="12" id="KW-0564">Palmitate</keyword>
<comment type="similarity">
    <text evidence="2">Belongs to the cytochrome c oxidase subunit 2 family.</text>
</comment>
<evidence type="ECO:0000256" key="10">
    <source>
        <dbReference type="ARBA" id="ARBA00023002"/>
    </source>
</evidence>
<accession>F1ZDX5</accession>
<evidence type="ECO:0000259" key="17">
    <source>
        <dbReference type="PROSITE" id="PS50857"/>
    </source>
</evidence>
<evidence type="ECO:0000256" key="12">
    <source>
        <dbReference type="ARBA" id="ARBA00023139"/>
    </source>
</evidence>
<keyword evidence="7" id="KW-0732">Signal</keyword>
<dbReference type="CDD" id="cd04212">
    <property type="entry name" value="CuRO_UO_II"/>
    <property type="match status" value="1"/>
</dbReference>
<dbReference type="NCBIfam" id="TIGR01433">
    <property type="entry name" value="CyoA"/>
    <property type="match status" value="1"/>
</dbReference>
<evidence type="ECO:0000313" key="19">
    <source>
        <dbReference type="EMBL" id="EGD57188.1"/>
    </source>
</evidence>
<dbReference type="Gene3D" id="1.10.287.90">
    <property type="match status" value="1"/>
</dbReference>
<dbReference type="InParanoid" id="F1ZDX5"/>
<dbReference type="GO" id="GO:0005507">
    <property type="term" value="F:copper ion binding"/>
    <property type="evidence" value="ECO:0007669"/>
    <property type="project" value="InterPro"/>
</dbReference>
<dbReference type="RefSeq" id="WP_008071878.1">
    <property type="nucleotide sequence ID" value="NZ_AQWK01000004.1"/>
</dbReference>
<dbReference type="Pfam" id="PF00116">
    <property type="entry name" value="COX2"/>
    <property type="match status" value="1"/>
</dbReference>
<comment type="subcellular location">
    <subcellularLocation>
        <location evidence="1">Cell membrane</location>
        <topology evidence="1">Multi-pass membrane protein</topology>
    </subcellularLocation>
</comment>
<dbReference type="SUPFAM" id="SSF81464">
    <property type="entry name" value="Cytochrome c oxidase subunit II-like, transmembrane region"/>
    <property type="match status" value="1"/>
</dbReference>
<evidence type="ECO:0000256" key="5">
    <source>
        <dbReference type="ARBA" id="ARBA00022660"/>
    </source>
</evidence>
<dbReference type="AlphaFoldDB" id="F1ZDX5"/>